<evidence type="ECO:0000256" key="2">
    <source>
        <dbReference type="ARBA" id="ARBA00022741"/>
    </source>
</evidence>
<feature type="domain" description="Protein kinase" evidence="7">
    <location>
        <begin position="33"/>
        <end position="295"/>
    </location>
</feature>
<dbReference type="Gene3D" id="1.10.510.10">
    <property type="entry name" value="Transferase(Phosphotransferase) domain 1"/>
    <property type="match status" value="2"/>
</dbReference>
<dbReference type="GO" id="GO:0004674">
    <property type="term" value="F:protein serine/threonine kinase activity"/>
    <property type="evidence" value="ECO:0007669"/>
    <property type="project" value="UniProtKB-KW"/>
</dbReference>
<evidence type="ECO:0000313" key="8">
    <source>
        <dbReference type="EMBL" id="AFZ34860.1"/>
    </source>
</evidence>
<dbReference type="InterPro" id="IPR008271">
    <property type="entry name" value="Ser/Thr_kinase_AS"/>
</dbReference>
<keyword evidence="1" id="KW-0677">Repeat</keyword>
<dbReference type="InterPro" id="IPR019734">
    <property type="entry name" value="TPR_rpt"/>
</dbReference>
<keyword evidence="3 5" id="KW-0802">TPR repeat</keyword>
<accession>K9XQG3</accession>
<dbReference type="RefSeq" id="WP_015192533.1">
    <property type="nucleotide sequence ID" value="NC_019748.1"/>
</dbReference>
<dbReference type="EMBL" id="CP003653">
    <property type="protein sequence ID" value="AFZ34860.1"/>
    <property type="molecule type" value="Genomic_DNA"/>
</dbReference>
<dbReference type="PROSITE" id="PS50293">
    <property type="entry name" value="TPR_REGION"/>
    <property type="match status" value="3"/>
</dbReference>
<feature type="repeat" description="TPR" evidence="5">
    <location>
        <begin position="843"/>
        <end position="876"/>
    </location>
</feature>
<dbReference type="Pfam" id="PF00069">
    <property type="entry name" value="Pkinase"/>
    <property type="match status" value="2"/>
</dbReference>
<dbReference type="InterPro" id="IPR050498">
    <property type="entry name" value="Ycf3"/>
</dbReference>
<organism evidence="8 9">
    <name type="scientific">Stanieria cyanosphaera (strain ATCC 29371 / PCC 7437)</name>
    <dbReference type="NCBI Taxonomy" id="111780"/>
    <lineage>
        <taxon>Bacteria</taxon>
        <taxon>Bacillati</taxon>
        <taxon>Cyanobacteriota</taxon>
        <taxon>Cyanophyceae</taxon>
        <taxon>Pleurocapsales</taxon>
        <taxon>Dermocarpellaceae</taxon>
        <taxon>Stanieria</taxon>
    </lineage>
</organism>
<evidence type="ECO:0000259" key="7">
    <source>
        <dbReference type="PROSITE" id="PS50011"/>
    </source>
</evidence>
<dbReference type="PANTHER" id="PTHR44858:SF1">
    <property type="entry name" value="UDP-N-ACETYLGLUCOSAMINE--PEPTIDE N-ACETYLGLUCOSAMINYLTRANSFERASE SPINDLY-RELATED"/>
    <property type="match status" value="1"/>
</dbReference>
<feature type="repeat" description="TPR" evidence="5">
    <location>
        <begin position="734"/>
        <end position="767"/>
    </location>
</feature>
<dbReference type="Proteomes" id="UP000010473">
    <property type="component" value="Chromosome"/>
</dbReference>
<evidence type="ECO:0000256" key="4">
    <source>
        <dbReference type="ARBA" id="ARBA00022840"/>
    </source>
</evidence>
<dbReference type="InterPro" id="IPR000719">
    <property type="entry name" value="Prot_kinase_dom"/>
</dbReference>
<dbReference type="HOGENOM" id="CLU_291672_0_0_3"/>
<feature type="repeat" description="TPR" evidence="5">
    <location>
        <begin position="946"/>
        <end position="979"/>
    </location>
</feature>
<dbReference type="PROSITE" id="PS00108">
    <property type="entry name" value="PROTEIN_KINASE_ST"/>
    <property type="match status" value="1"/>
</dbReference>
<dbReference type="PROSITE" id="PS50011">
    <property type="entry name" value="PROTEIN_KINASE_DOM"/>
    <property type="match status" value="2"/>
</dbReference>
<dbReference type="SUPFAM" id="SSF48452">
    <property type="entry name" value="TPR-like"/>
    <property type="match status" value="1"/>
</dbReference>
<dbReference type="SMART" id="SM00220">
    <property type="entry name" value="S_TKc"/>
    <property type="match status" value="2"/>
</dbReference>
<dbReference type="AlphaFoldDB" id="K9XQG3"/>
<dbReference type="PANTHER" id="PTHR44858">
    <property type="entry name" value="TETRATRICOPEPTIDE REPEAT PROTEIN 6"/>
    <property type="match status" value="1"/>
</dbReference>
<dbReference type="InterPro" id="IPR017441">
    <property type="entry name" value="Protein_kinase_ATP_BS"/>
</dbReference>
<dbReference type="SMART" id="SM00028">
    <property type="entry name" value="TPR"/>
    <property type="match status" value="12"/>
</dbReference>
<dbReference type="Pfam" id="PF00515">
    <property type="entry name" value="TPR_1"/>
    <property type="match status" value="1"/>
</dbReference>
<dbReference type="Pfam" id="PF13432">
    <property type="entry name" value="TPR_16"/>
    <property type="match status" value="5"/>
</dbReference>
<keyword evidence="9" id="KW-1185">Reference proteome</keyword>
<keyword evidence="8" id="KW-0723">Serine/threonine-protein kinase</keyword>
<dbReference type="STRING" id="111780.Sta7437_1290"/>
<dbReference type="CDD" id="cd14014">
    <property type="entry name" value="STKc_PknB_like"/>
    <property type="match status" value="2"/>
</dbReference>
<dbReference type="Gene3D" id="1.25.40.10">
    <property type="entry name" value="Tetratricopeptide repeat domain"/>
    <property type="match status" value="5"/>
</dbReference>
<feature type="repeat" description="TPR" evidence="5">
    <location>
        <begin position="666"/>
        <end position="699"/>
    </location>
</feature>
<dbReference type="SUPFAM" id="SSF56112">
    <property type="entry name" value="Protein kinase-like (PK-like)"/>
    <property type="match status" value="2"/>
</dbReference>
<evidence type="ECO:0000256" key="3">
    <source>
        <dbReference type="ARBA" id="ARBA00022803"/>
    </source>
</evidence>
<feature type="repeat" description="TPR" evidence="5">
    <location>
        <begin position="700"/>
        <end position="733"/>
    </location>
</feature>
<keyword evidence="8" id="KW-0808">Transferase</keyword>
<dbReference type="SUPFAM" id="SSF48439">
    <property type="entry name" value="Protein prenylyltransferase"/>
    <property type="match status" value="1"/>
</dbReference>
<evidence type="ECO:0000256" key="1">
    <source>
        <dbReference type="ARBA" id="ARBA00022737"/>
    </source>
</evidence>
<gene>
    <name evidence="8" type="ordered locus">Sta7437_1290</name>
</gene>
<dbReference type="PROSITE" id="PS00107">
    <property type="entry name" value="PROTEIN_KINASE_ATP"/>
    <property type="match status" value="1"/>
</dbReference>
<feature type="repeat" description="TPR" evidence="5">
    <location>
        <begin position="768"/>
        <end position="801"/>
    </location>
</feature>
<dbReference type="InterPro" id="IPR011990">
    <property type="entry name" value="TPR-like_helical_dom_sf"/>
</dbReference>
<keyword evidence="4 6" id="KW-0067">ATP-binding</keyword>
<protein>
    <submittedName>
        <fullName evidence="8">Serine/threonine protein kinase</fullName>
    </submittedName>
</protein>
<feature type="binding site" evidence="6">
    <location>
        <position position="64"/>
    </location>
    <ligand>
        <name>ATP</name>
        <dbReference type="ChEBI" id="CHEBI:30616"/>
    </ligand>
</feature>
<dbReference type="PROSITE" id="PS50005">
    <property type="entry name" value="TPR"/>
    <property type="match status" value="8"/>
</dbReference>
<dbReference type="KEGG" id="scs:Sta7437_1290"/>
<dbReference type="eggNOG" id="COG0515">
    <property type="taxonomic scope" value="Bacteria"/>
</dbReference>
<dbReference type="InterPro" id="IPR011009">
    <property type="entry name" value="Kinase-like_dom_sf"/>
</dbReference>
<reference evidence="9" key="1">
    <citation type="journal article" date="2013" name="Proc. Natl. Acad. Sci. U.S.A.">
        <title>Improving the coverage of the cyanobacterial phylum using diversity-driven genome sequencing.</title>
        <authorList>
            <person name="Shih P.M."/>
            <person name="Wu D."/>
            <person name="Latifi A."/>
            <person name="Axen S.D."/>
            <person name="Fewer D.P."/>
            <person name="Talla E."/>
            <person name="Calteau A."/>
            <person name="Cai F."/>
            <person name="Tandeau de Marsac N."/>
            <person name="Rippka R."/>
            <person name="Herdman M."/>
            <person name="Sivonen K."/>
            <person name="Coursin T."/>
            <person name="Laurent T."/>
            <person name="Goodwin L."/>
            <person name="Nolan M."/>
            <person name="Davenport K.W."/>
            <person name="Han C.S."/>
            <person name="Rubin E.M."/>
            <person name="Eisen J.A."/>
            <person name="Woyke T."/>
            <person name="Gugger M."/>
            <person name="Kerfeld C.A."/>
        </authorList>
    </citation>
    <scope>NUCLEOTIDE SEQUENCE [LARGE SCALE GENOMIC DNA]</scope>
    <source>
        <strain evidence="9">ATCC 29371 / PCC 7437</strain>
    </source>
</reference>
<evidence type="ECO:0000313" key="9">
    <source>
        <dbReference type="Proteomes" id="UP000010473"/>
    </source>
</evidence>
<dbReference type="eggNOG" id="COG0457">
    <property type="taxonomic scope" value="Bacteria"/>
</dbReference>
<evidence type="ECO:0000256" key="6">
    <source>
        <dbReference type="PROSITE-ProRule" id="PRU10141"/>
    </source>
</evidence>
<keyword evidence="2 6" id="KW-0547">Nucleotide-binding</keyword>
<dbReference type="PATRIC" id="fig|111780.3.peg.1345"/>
<evidence type="ECO:0000256" key="5">
    <source>
        <dbReference type="PROSITE-ProRule" id="PRU00339"/>
    </source>
</evidence>
<dbReference type="GO" id="GO:0005524">
    <property type="term" value="F:ATP binding"/>
    <property type="evidence" value="ECO:0007669"/>
    <property type="project" value="UniProtKB-UniRule"/>
</dbReference>
<feature type="domain" description="Protein kinase" evidence="7">
    <location>
        <begin position="305"/>
        <end position="588"/>
    </location>
</feature>
<name>K9XQG3_STAC7</name>
<feature type="repeat" description="TPR" evidence="5">
    <location>
        <begin position="980"/>
        <end position="1013"/>
    </location>
</feature>
<sequence>MSNIEPNRSNSGDMFPVSGAKMHHPGTILDQRYQIVRQVGRGGFGRTYLANDLSQPNHPQCVIKQLQPRTNNLRVWENAKQRFVNEASVLQRLGSHDQIPQLISYFEEDHEFYLVQEYIEGEELQAEIERNLFNETQVIGLLQDVLRVLDFVHKTNVIHRDIKPANLIRRKQDGRFVLIDFGAVKEISTIALNSQGQAVFTQMVGTQGFMPPEQIAGQPTLASDLYALGQTAIYALTGRSPIELENLEETNQLNWQNYCSISSRLGEIINRMVDPKCIERYNSAIEVLYDLQPLLKVEQVVGGRYRITSYLGGKAGIYTYLADNLWRHYQSPCVIKEIKFSDRDPTNIQAAERQFSNEIAVLERLSYHEQIPQIWDHFEDNGEFYLVQAYIPGENLQKKLEQTKTLTEEQVVELLADALIVLAFIHQHRVIHRDIKPSNLLIRNSDQRVMLIDFGVLKDIGNLTKLKTSAIEPVGTKAYMPPEQIAGRPTVSSDLYALGITMICALTGVEAQHLSIEKQTGEVIWQEGLQINRKLQKILAKMTSLDLGKRYQSAEKVLSDLNRIYHVSGNFSPSETISASNTGKSDFFNNINLPTVVPEGMGNKSNLVYFLIALAGIGSLLASIEFFSPTLRPLYYWSQGQRLLTQEPETALTKFQQAIDLQPNNVKAWQGRGDALYHLERFQEALAAYDEAIQLDTQNASTWKSRGDALYRLERFPAALVSYEKALDLEPNKAETWNRKGRTLYKLENYLEAIAAQDKALEIESNNAQALSDRGLALIGLGKYQEALSDFNKAQVIKPLDPRFWQNKALALQYLGQNQSADRVYQEAVVAYDQVLQENSKNVTAWIDRGNVFSKLRQQQKALDSYEKAIAIQPESHLAWLGKGNALFAMGKYSEALAAFDRALEIQPESYITWQNRGSLLRDGMGNLPEAIASFDQAVTINPSFYHAWRDRGLALSQAGDQAEAIDSFDKALKINPDDYKSWVGRGIALAFQNKTDEALAAFERAEEIEPNDPFVWINKASALEGWQRYSEACDAYRKARELNPEFTPAIQGLTRLGCRVS</sequence>
<dbReference type="Gene3D" id="3.30.200.20">
    <property type="entry name" value="Phosphorylase Kinase, domain 1"/>
    <property type="match status" value="2"/>
</dbReference>
<keyword evidence="8" id="KW-0418">Kinase</keyword>
<feature type="repeat" description="TPR" evidence="5">
    <location>
        <begin position="877"/>
        <end position="910"/>
    </location>
</feature>
<proteinExistence type="predicted"/>